<reference evidence="1 2" key="1">
    <citation type="submission" date="2018-04" db="EMBL/GenBank/DDBJ databases">
        <title>Novel Campyloabacter and Helicobacter Species and Strains.</title>
        <authorList>
            <person name="Mannion A.J."/>
            <person name="Shen Z."/>
            <person name="Fox J.G."/>
        </authorList>
    </citation>
    <scope>NUCLEOTIDE SEQUENCE [LARGE SCALE GENOMIC DNA]</scope>
    <source>
        <strain evidence="1 2">MIT 97-5075</strain>
    </source>
</reference>
<protein>
    <submittedName>
        <fullName evidence="1">DNA polymerase III subunit delta</fullName>
    </submittedName>
</protein>
<dbReference type="Proteomes" id="UP000256424">
    <property type="component" value="Unassembled WGS sequence"/>
</dbReference>
<dbReference type="EMBL" id="NXLW01000002">
    <property type="protein sequence ID" value="RDU73411.1"/>
    <property type="molecule type" value="Genomic_DNA"/>
</dbReference>
<proteinExistence type="predicted"/>
<dbReference type="SUPFAM" id="SSF52540">
    <property type="entry name" value="P-loop containing nucleoside triphosphate hydrolases"/>
    <property type="match status" value="1"/>
</dbReference>
<accession>A0A3D8J987</accession>
<dbReference type="AlphaFoldDB" id="A0A3D8J987"/>
<comment type="caution">
    <text evidence="1">The sequence shown here is derived from an EMBL/GenBank/DDBJ whole genome shotgun (WGS) entry which is preliminary data.</text>
</comment>
<dbReference type="OrthoDB" id="9811073at2"/>
<dbReference type="InterPro" id="IPR027417">
    <property type="entry name" value="P-loop_NTPase"/>
</dbReference>
<name>A0A3D8J987_9HELI</name>
<dbReference type="Gene3D" id="3.40.50.300">
    <property type="entry name" value="P-loop containing nucleotide triphosphate hydrolases"/>
    <property type="match status" value="1"/>
</dbReference>
<evidence type="ECO:0000313" key="1">
    <source>
        <dbReference type="EMBL" id="RDU73411.1"/>
    </source>
</evidence>
<dbReference type="RefSeq" id="WP_104763024.1">
    <property type="nucleotide sequence ID" value="NZ_FZPM01000012.1"/>
</dbReference>
<organism evidence="1 2">
    <name type="scientific">Helicobacter aurati</name>
    <dbReference type="NCBI Taxonomy" id="137778"/>
    <lineage>
        <taxon>Bacteria</taxon>
        <taxon>Pseudomonadati</taxon>
        <taxon>Campylobacterota</taxon>
        <taxon>Epsilonproteobacteria</taxon>
        <taxon>Campylobacterales</taxon>
        <taxon>Helicobacteraceae</taxon>
        <taxon>Helicobacter</taxon>
    </lineage>
</organism>
<dbReference type="NCBIfam" id="NF006296">
    <property type="entry name" value="PRK08485.1"/>
    <property type="match status" value="1"/>
</dbReference>
<evidence type="ECO:0000313" key="2">
    <source>
        <dbReference type="Proteomes" id="UP000256424"/>
    </source>
</evidence>
<keyword evidence="2" id="KW-1185">Reference proteome</keyword>
<gene>
    <name evidence="1" type="ORF">CQA66_01750</name>
</gene>
<dbReference type="Pfam" id="PF13177">
    <property type="entry name" value="DNA_pol3_delta2"/>
    <property type="match status" value="1"/>
</dbReference>
<sequence>MQDSQNINVDSTIYLHSSHIILTHDFESEKNILRNNIEAEFLRIFEAQEIKTEDAHNIIKEAYITSSQTKILAVFGFSYNRFAQNALLKILEEPPNHTLFILYANTKNKLLPTIFSRLIVLDKRKKIAKESFPLNITKLTVPLIYEYIKDIEKKNYTSEQGREIVSAILHAIAMSDKTLNQYELKRFDNAIESLHNKQAVHLVLLPLLLSLIPNL</sequence>